<sequence length="385" mass="43768">MRGRPLPIHGDGSNVRSYLYCEDVAEAFEVILHKGEVGHAYNIGTKKERRVIDVARDICKLFSVDPEKSIKFVENRPFNDQRYFLDDQKLKNLGWSERTTWEEGLKKTMDWYMGNPDWWGDVAGALLPHPRMLMMPGGTERHFNGADISSSGQTPFSSAGDTQMVVPRFQEQHFPRKPSLKFLIYGRTGWIGGLLGKLCEKQAGVTGRPNVDWCESHKIETIRANVAGTLTLADVCREHRLLLMNFATGCIFEYDAGHPEGSGIGFKEEDKPNFTGSFYSKTKAMVEELLKEYDNVCTLRVRMPISSDFNNPRNFITKISRYSKVVNIPNSMTVLDELLPISIEMAKRNLRGIWNFTDPGVVSHNEILKMFKNYMDPVGPQYKGP</sequence>
<reference evidence="4" key="1">
    <citation type="submission" date="2023-05" db="EMBL/GenBank/DDBJ databases">
        <title>Nepenthes gracilis genome sequencing.</title>
        <authorList>
            <person name="Fukushima K."/>
        </authorList>
    </citation>
    <scope>NUCLEOTIDE SEQUENCE</scope>
    <source>
        <strain evidence="4">SING2019-196</strain>
    </source>
</reference>
<dbReference type="SUPFAM" id="SSF51735">
    <property type="entry name" value="NAD(P)-binding Rossmann-fold domains"/>
    <property type="match status" value="2"/>
</dbReference>
<name>A0AAD3SXW7_NEPGR</name>
<feature type="domain" description="NAD(P)-binding" evidence="3">
    <location>
        <begin position="6"/>
        <end position="108"/>
    </location>
</feature>
<organism evidence="4 5">
    <name type="scientific">Nepenthes gracilis</name>
    <name type="common">Slender pitcher plant</name>
    <dbReference type="NCBI Taxonomy" id="150966"/>
    <lineage>
        <taxon>Eukaryota</taxon>
        <taxon>Viridiplantae</taxon>
        <taxon>Streptophyta</taxon>
        <taxon>Embryophyta</taxon>
        <taxon>Tracheophyta</taxon>
        <taxon>Spermatophyta</taxon>
        <taxon>Magnoliopsida</taxon>
        <taxon>eudicotyledons</taxon>
        <taxon>Gunneridae</taxon>
        <taxon>Pentapetalae</taxon>
        <taxon>Caryophyllales</taxon>
        <taxon>Nepenthaceae</taxon>
        <taxon>Nepenthes</taxon>
    </lineage>
</organism>
<comment type="similarity">
    <text evidence="1">Belongs to the NAD(P)-dependent epimerase/dehydratase family.</text>
</comment>
<evidence type="ECO:0000313" key="5">
    <source>
        <dbReference type="Proteomes" id="UP001279734"/>
    </source>
</evidence>
<evidence type="ECO:0000256" key="1">
    <source>
        <dbReference type="ARBA" id="ARBA00007637"/>
    </source>
</evidence>
<evidence type="ECO:0000259" key="2">
    <source>
        <dbReference type="Pfam" id="PF01370"/>
    </source>
</evidence>
<dbReference type="InterPro" id="IPR036291">
    <property type="entry name" value="NAD(P)-bd_dom_sf"/>
</dbReference>
<dbReference type="AlphaFoldDB" id="A0AAD3SXW7"/>
<dbReference type="PANTHER" id="PTHR43000">
    <property type="entry name" value="DTDP-D-GLUCOSE 4,6-DEHYDRATASE-RELATED"/>
    <property type="match status" value="1"/>
</dbReference>
<evidence type="ECO:0000313" key="4">
    <source>
        <dbReference type="EMBL" id="GMH19150.1"/>
    </source>
</evidence>
<evidence type="ECO:0000259" key="3">
    <source>
        <dbReference type="Pfam" id="PF16363"/>
    </source>
</evidence>
<dbReference type="InterPro" id="IPR016040">
    <property type="entry name" value="NAD(P)-bd_dom"/>
</dbReference>
<dbReference type="EMBL" id="BSYO01000020">
    <property type="protein sequence ID" value="GMH19150.1"/>
    <property type="molecule type" value="Genomic_DNA"/>
</dbReference>
<keyword evidence="5" id="KW-1185">Reference proteome</keyword>
<protein>
    <submittedName>
        <fullName evidence="4">Uncharacterized protein</fullName>
    </submittedName>
</protein>
<gene>
    <name evidence="4" type="ORF">Nepgr_020991</name>
</gene>
<dbReference type="Gene3D" id="3.90.25.10">
    <property type="entry name" value="UDP-galactose 4-epimerase, domain 1"/>
    <property type="match status" value="1"/>
</dbReference>
<dbReference type="Pfam" id="PF01370">
    <property type="entry name" value="Epimerase"/>
    <property type="match status" value="1"/>
</dbReference>
<feature type="domain" description="NAD-dependent epimerase/dehydratase" evidence="2">
    <location>
        <begin position="209"/>
        <end position="301"/>
    </location>
</feature>
<dbReference type="InterPro" id="IPR001509">
    <property type="entry name" value="Epimerase_deHydtase"/>
</dbReference>
<dbReference type="Pfam" id="PF16363">
    <property type="entry name" value="GDP_Man_Dehyd"/>
    <property type="match status" value="1"/>
</dbReference>
<dbReference type="Gene3D" id="3.40.50.720">
    <property type="entry name" value="NAD(P)-binding Rossmann-like Domain"/>
    <property type="match status" value="2"/>
</dbReference>
<accession>A0AAD3SXW7</accession>
<proteinExistence type="inferred from homology"/>
<comment type="caution">
    <text evidence="4">The sequence shown here is derived from an EMBL/GenBank/DDBJ whole genome shotgun (WGS) entry which is preliminary data.</text>
</comment>
<dbReference type="Proteomes" id="UP001279734">
    <property type="component" value="Unassembled WGS sequence"/>
</dbReference>